<evidence type="ECO:0000256" key="1">
    <source>
        <dbReference type="SAM" id="MobiDB-lite"/>
    </source>
</evidence>
<dbReference type="EMBL" id="JAPFFM010000016">
    <property type="protein sequence ID" value="KAJ6700582.1"/>
    <property type="molecule type" value="Genomic_DNA"/>
</dbReference>
<dbReference type="Proteomes" id="UP001151752">
    <property type="component" value="Chromosome 1"/>
</dbReference>
<organism evidence="2 3">
    <name type="scientific">Salix koriyanagi</name>
    <dbReference type="NCBI Taxonomy" id="2511006"/>
    <lineage>
        <taxon>Eukaryota</taxon>
        <taxon>Viridiplantae</taxon>
        <taxon>Streptophyta</taxon>
        <taxon>Embryophyta</taxon>
        <taxon>Tracheophyta</taxon>
        <taxon>Spermatophyta</taxon>
        <taxon>Magnoliopsida</taxon>
        <taxon>eudicotyledons</taxon>
        <taxon>Gunneridae</taxon>
        <taxon>Pentapetalae</taxon>
        <taxon>rosids</taxon>
        <taxon>fabids</taxon>
        <taxon>Malpighiales</taxon>
        <taxon>Salicaceae</taxon>
        <taxon>Saliceae</taxon>
        <taxon>Salix</taxon>
    </lineage>
</organism>
<feature type="compositionally biased region" description="Basic and acidic residues" evidence="1">
    <location>
        <begin position="65"/>
        <end position="74"/>
    </location>
</feature>
<gene>
    <name evidence="2" type="ORF">OIU74_012009</name>
</gene>
<feature type="region of interest" description="Disordered" evidence="1">
    <location>
        <begin position="1"/>
        <end position="74"/>
    </location>
</feature>
<sequence>MSSQYVVSLLAESRPTETGATSLPSQGRDRDQRRHRVAESGQRQRPAAAPRCRVRAETETGGTIKSDRNFVHSI</sequence>
<protein>
    <submittedName>
        <fullName evidence="2">Uncharacterized protein</fullName>
    </submittedName>
</protein>
<comment type="caution">
    <text evidence="2">The sequence shown here is derived from an EMBL/GenBank/DDBJ whole genome shotgun (WGS) entry which is preliminary data.</text>
</comment>
<keyword evidence="3" id="KW-1185">Reference proteome</keyword>
<dbReference type="AlphaFoldDB" id="A0A9Q0Q677"/>
<reference evidence="2" key="1">
    <citation type="submission" date="2022-11" db="EMBL/GenBank/DDBJ databases">
        <authorList>
            <person name="Hyden B.L."/>
            <person name="Feng K."/>
            <person name="Yates T."/>
            <person name="Jawdy S."/>
            <person name="Smart L.B."/>
            <person name="Muchero W."/>
        </authorList>
    </citation>
    <scope>NUCLEOTIDE SEQUENCE</scope>
    <source>
        <tissue evidence="2">Shoot tip</tissue>
    </source>
</reference>
<accession>A0A9Q0Q677</accession>
<evidence type="ECO:0000313" key="2">
    <source>
        <dbReference type="EMBL" id="KAJ6700582.1"/>
    </source>
</evidence>
<proteinExistence type="predicted"/>
<feature type="compositionally biased region" description="Polar residues" evidence="1">
    <location>
        <begin position="16"/>
        <end position="25"/>
    </location>
</feature>
<name>A0A9Q0Q677_9ROSI</name>
<reference evidence="2" key="2">
    <citation type="journal article" date="2023" name="Int. J. Mol. Sci.">
        <title>De Novo Assembly and Annotation of 11 Diverse Shrub Willow (Salix) Genomes Reveals Novel Gene Organization in Sex-Linked Regions.</title>
        <authorList>
            <person name="Hyden B."/>
            <person name="Feng K."/>
            <person name="Yates T.B."/>
            <person name="Jawdy S."/>
            <person name="Cereghino C."/>
            <person name="Smart L.B."/>
            <person name="Muchero W."/>
        </authorList>
    </citation>
    <scope>NUCLEOTIDE SEQUENCE</scope>
    <source>
        <tissue evidence="2">Shoot tip</tissue>
    </source>
</reference>
<evidence type="ECO:0000313" key="3">
    <source>
        <dbReference type="Proteomes" id="UP001151752"/>
    </source>
</evidence>